<dbReference type="PRINTS" id="PR00722">
    <property type="entry name" value="CHYMOTRYPSIN"/>
</dbReference>
<keyword evidence="1" id="KW-1015">Disulfide bond</keyword>
<dbReference type="Pfam" id="PF12248">
    <property type="entry name" value="Methyltransf_FA"/>
    <property type="match status" value="2"/>
</dbReference>
<dbReference type="EnsemblMetazoa" id="ASTEI09098-RA">
    <property type="protein sequence ID" value="ASTEI09098-PA"/>
    <property type="gene ID" value="ASTEI09098"/>
</dbReference>
<dbReference type="InterPro" id="IPR001254">
    <property type="entry name" value="Trypsin_dom"/>
</dbReference>
<proteinExistence type="inferred from homology"/>
<dbReference type="Proteomes" id="UP000076408">
    <property type="component" value="Unassembled WGS sequence"/>
</dbReference>
<dbReference type="AlphaFoldDB" id="A0A182YKW2"/>
<sequence length="967" mass="108893">MAGLWCGSCLPLFVLALAFLKPSAQQCGQVQVLKHGLIFGGSASTPGMWPWHVALYHRESITRTSYKCGGTIINRDTVLTAFHCVLDNQRPIAAGRLVARAGLFDLDVGGNTVQENRVFEIISPPGASARTFDDDIAVLKMHTQFTYDDYVQPVCIRSVPQDISQLVGAFGTGVRFEDPLQRAPISRPVPTDGSTTLLRLAVDPKTKKILQQHKGNVLLRVQLNGRRVETVQGCLQYDTVPGYNETLEYFATDNFKHVGRTHNSKYIRVGMVGPTDGIIRFGKSRFPYGDSVSEICLSGWSNQKTEVNRHTRTSDSEYVNTPLKIQLTPNVLSKTRPMMFRLEVFDNGDVQLTKDGEKRPFLEFNDNHSKLDLDYIAFTKWNHDLFYYYDCPLDIDSHGIDDTVLLSWHGWLSLFVLALALVQASAQQCGKRQLWQRPLIAKGTISALARWPWHVALLQRDSVTKEPYKCGGTIINLDTVLTANHCLADHQRMPIAKELLIVRAGMFDLNDGGNVVQEKGVIEIFVPPGASMRNFRHDIAVLKMHTKFTFNDYVQPICIRPVPYDISKLVGVFGTVVGWGRTETSDISAKLRQAKVPVVSAYDCLDSDPYSFRLVATGKVYCAGSRNGTSSCNGDSGGGMYFRTGSHWYLRGITSFALEDENLLGKCDTYGYVGYTDVAMYLDWLRDRGVQLLHSKQDASSKKSVPRDRSKAHLRLAVDTGTKEFLQQHKGKLFLRVGLKGRKPESLFHTTVVFGIPHFRNPFEGKHAHNLLFSLWLYKAFPINSAVKGCLLYENAPGYNETLEYLATDNFKHVGHTRTSKYIRVGMVGQTDGIIRYGKSRFPYGDAVHEIYLAGEEDQASEINRHTRTSESEYINKLVKNPTTPNILSKTRPLMFRLDVFDNGNVQLTKDGEKRPFLEFNDGNTKEDLDYIAFAQWNHEVFYFYDCPLDIDTFDLDDSVLLKSHQS</sequence>
<dbReference type="PROSITE" id="PS50240">
    <property type="entry name" value="TRYPSIN_DOM"/>
    <property type="match status" value="2"/>
</dbReference>
<dbReference type="GO" id="GO:0006508">
    <property type="term" value="P:proteolysis"/>
    <property type="evidence" value="ECO:0007669"/>
    <property type="project" value="InterPro"/>
</dbReference>
<reference evidence="4" key="2">
    <citation type="submission" date="2020-05" db="UniProtKB">
        <authorList>
            <consortium name="EnsemblMetazoa"/>
        </authorList>
    </citation>
    <scope>IDENTIFICATION</scope>
    <source>
        <strain evidence="4">Indian</strain>
    </source>
</reference>
<dbReference type="STRING" id="30069.A0A182YKW2"/>
<dbReference type="PANTHER" id="PTHR24252:SF7">
    <property type="entry name" value="HYALIN"/>
    <property type="match status" value="1"/>
</dbReference>
<dbReference type="Pfam" id="PF00089">
    <property type="entry name" value="Trypsin"/>
    <property type="match status" value="2"/>
</dbReference>
<dbReference type="SUPFAM" id="SSF50494">
    <property type="entry name" value="Trypsin-like serine proteases"/>
    <property type="match status" value="2"/>
</dbReference>
<accession>A0A182YKW2</accession>
<dbReference type="InterPro" id="IPR001314">
    <property type="entry name" value="Peptidase_S1A"/>
</dbReference>
<dbReference type="VEuPathDB" id="VectorBase:ASTEI20_041180"/>
<dbReference type="CDD" id="cd00190">
    <property type="entry name" value="Tryp_SPc"/>
    <property type="match status" value="1"/>
</dbReference>
<keyword evidence="5" id="KW-1185">Reference proteome</keyword>
<dbReference type="FunFam" id="2.40.10.10:FF:000068">
    <property type="entry name" value="transmembrane protease serine 2"/>
    <property type="match status" value="2"/>
</dbReference>
<evidence type="ECO:0000313" key="5">
    <source>
        <dbReference type="Proteomes" id="UP000076408"/>
    </source>
</evidence>
<dbReference type="InterPro" id="IPR009003">
    <property type="entry name" value="Peptidase_S1_PA"/>
</dbReference>
<dbReference type="SMART" id="SM00020">
    <property type="entry name" value="Tryp_SPc"/>
    <property type="match status" value="2"/>
</dbReference>
<feature type="domain" description="Peptidase S1" evidence="3">
    <location>
        <begin position="38"/>
        <end position="306"/>
    </location>
</feature>
<name>A0A182YKW2_ANOST</name>
<dbReference type="PANTHER" id="PTHR24252">
    <property type="entry name" value="ACROSIN-RELATED"/>
    <property type="match status" value="1"/>
</dbReference>
<dbReference type="VEuPathDB" id="VectorBase:ASTEI09098"/>
<reference evidence="5" key="1">
    <citation type="journal article" date="2014" name="Genome Biol.">
        <title>Genome analysis of a major urban malaria vector mosquito, Anopheles stephensi.</title>
        <authorList>
            <person name="Jiang X."/>
            <person name="Peery A."/>
            <person name="Hall A.B."/>
            <person name="Sharma A."/>
            <person name="Chen X.G."/>
            <person name="Waterhouse R.M."/>
            <person name="Komissarov A."/>
            <person name="Riehle M.M."/>
            <person name="Shouche Y."/>
            <person name="Sharakhova M.V."/>
            <person name="Lawson D."/>
            <person name="Pakpour N."/>
            <person name="Arensburger P."/>
            <person name="Davidson V.L."/>
            <person name="Eiglmeier K."/>
            <person name="Emrich S."/>
            <person name="George P."/>
            <person name="Kennedy R.C."/>
            <person name="Mane S.P."/>
            <person name="Maslen G."/>
            <person name="Oringanje C."/>
            <person name="Qi Y."/>
            <person name="Settlage R."/>
            <person name="Tojo M."/>
            <person name="Tubio J.M."/>
            <person name="Unger M.F."/>
            <person name="Wang B."/>
            <person name="Vernick K.D."/>
            <person name="Ribeiro J.M."/>
            <person name="James A.A."/>
            <person name="Michel K."/>
            <person name="Riehle M.A."/>
            <person name="Luckhart S."/>
            <person name="Sharakhov I.V."/>
            <person name="Tu Z."/>
        </authorList>
    </citation>
    <scope>NUCLEOTIDE SEQUENCE [LARGE SCALE GENOMIC DNA]</scope>
    <source>
        <strain evidence="5">Indian</strain>
    </source>
</reference>
<dbReference type="Gene3D" id="2.40.10.10">
    <property type="entry name" value="Trypsin-like serine proteases"/>
    <property type="match status" value="2"/>
</dbReference>
<feature type="domain" description="Peptidase S1" evidence="3">
    <location>
        <begin position="440"/>
        <end position="690"/>
    </location>
</feature>
<evidence type="ECO:0000313" key="4">
    <source>
        <dbReference type="EnsemblMetazoa" id="ASTEI09098-PA"/>
    </source>
</evidence>
<evidence type="ECO:0000256" key="1">
    <source>
        <dbReference type="ARBA" id="ARBA00023157"/>
    </source>
</evidence>
<evidence type="ECO:0000259" key="3">
    <source>
        <dbReference type="PROSITE" id="PS50240"/>
    </source>
</evidence>
<dbReference type="GO" id="GO:0004252">
    <property type="term" value="F:serine-type endopeptidase activity"/>
    <property type="evidence" value="ECO:0007669"/>
    <property type="project" value="InterPro"/>
</dbReference>
<dbReference type="VEuPathDB" id="VectorBase:ASTEI20_040935"/>
<dbReference type="InterPro" id="IPR043504">
    <property type="entry name" value="Peptidase_S1_PA_chymotrypsin"/>
</dbReference>
<dbReference type="InterPro" id="IPR022041">
    <property type="entry name" value="Methyltransf_FA"/>
</dbReference>
<organism evidence="4 5">
    <name type="scientific">Anopheles stephensi</name>
    <name type="common">Indo-Pakistan malaria mosquito</name>
    <dbReference type="NCBI Taxonomy" id="30069"/>
    <lineage>
        <taxon>Eukaryota</taxon>
        <taxon>Metazoa</taxon>
        <taxon>Ecdysozoa</taxon>
        <taxon>Arthropoda</taxon>
        <taxon>Hexapoda</taxon>
        <taxon>Insecta</taxon>
        <taxon>Pterygota</taxon>
        <taxon>Neoptera</taxon>
        <taxon>Endopterygota</taxon>
        <taxon>Diptera</taxon>
        <taxon>Nematocera</taxon>
        <taxon>Culicoidea</taxon>
        <taxon>Culicidae</taxon>
        <taxon>Anophelinae</taxon>
        <taxon>Anopheles</taxon>
    </lineage>
</organism>
<evidence type="ECO:0000256" key="2">
    <source>
        <dbReference type="ARBA" id="ARBA00024195"/>
    </source>
</evidence>
<dbReference type="VEuPathDB" id="VectorBase:ASTEI20_034337"/>
<protein>
    <recommendedName>
        <fullName evidence="3">Peptidase S1 domain-containing protein</fullName>
    </recommendedName>
</protein>
<dbReference type="VEuPathDB" id="VectorBase:ASTE006196"/>
<comment type="similarity">
    <text evidence="2">Belongs to the peptidase S1 family. CLIP subfamily.</text>
</comment>